<dbReference type="Pfam" id="PF17877">
    <property type="entry name" value="Dis3l2_C_term"/>
    <property type="match status" value="1"/>
</dbReference>
<dbReference type="PANTHER" id="PTHR23355:SF9">
    <property type="entry name" value="DIS3-LIKE EXONUCLEASE 2"/>
    <property type="match status" value="1"/>
</dbReference>
<evidence type="ECO:0000256" key="9">
    <source>
        <dbReference type="SAM" id="MobiDB-lite"/>
    </source>
</evidence>
<dbReference type="InterPro" id="IPR041093">
    <property type="entry name" value="Dis3l2-like_C"/>
</dbReference>
<evidence type="ECO:0000256" key="2">
    <source>
        <dbReference type="ARBA" id="ARBA00022722"/>
    </source>
</evidence>
<feature type="compositionally biased region" description="Basic and acidic residues" evidence="9">
    <location>
        <begin position="368"/>
        <end position="377"/>
    </location>
</feature>
<dbReference type="InterPro" id="IPR001900">
    <property type="entry name" value="RNase_II/R"/>
</dbReference>
<dbReference type="FunCoup" id="A0A1C7NPA0">
    <property type="interactions" value="534"/>
</dbReference>
<feature type="compositionally biased region" description="Polar residues" evidence="9">
    <location>
        <begin position="220"/>
        <end position="255"/>
    </location>
</feature>
<feature type="region of interest" description="Disordered" evidence="9">
    <location>
        <begin position="1"/>
        <end position="177"/>
    </location>
</feature>
<dbReference type="GO" id="GO:0000956">
    <property type="term" value="P:nuclear-transcribed mRNA catabolic process"/>
    <property type="evidence" value="ECO:0007669"/>
    <property type="project" value="UniProtKB-UniRule"/>
</dbReference>
<proteinExistence type="inferred from homology"/>
<dbReference type="Pfam" id="PF17216">
    <property type="entry name" value="Rrp44_CSD1"/>
    <property type="match status" value="1"/>
</dbReference>
<feature type="compositionally biased region" description="Basic residues" evidence="9">
    <location>
        <begin position="350"/>
        <end position="360"/>
    </location>
</feature>
<feature type="compositionally biased region" description="Basic and acidic residues" evidence="9">
    <location>
        <begin position="510"/>
        <end position="538"/>
    </location>
</feature>
<dbReference type="Proteomes" id="UP000093000">
    <property type="component" value="Unassembled WGS sequence"/>
</dbReference>
<feature type="compositionally biased region" description="Basic and acidic residues" evidence="9">
    <location>
        <begin position="26"/>
        <end position="35"/>
    </location>
</feature>
<organism evidence="11 12">
    <name type="scientific">Choanephora cucurbitarum</name>
    <dbReference type="NCBI Taxonomy" id="101091"/>
    <lineage>
        <taxon>Eukaryota</taxon>
        <taxon>Fungi</taxon>
        <taxon>Fungi incertae sedis</taxon>
        <taxon>Mucoromycota</taxon>
        <taxon>Mucoromycotina</taxon>
        <taxon>Mucoromycetes</taxon>
        <taxon>Mucorales</taxon>
        <taxon>Mucorineae</taxon>
        <taxon>Choanephoraceae</taxon>
        <taxon>Choanephoroideae</taxon>
        <taxon>Choanephora</taxon>
    </lineage>
</organism>
<evidence type="ECO:0000313" key="11">
    <source>
        <dbReference type="EMBL" id="OBZ90828.1"/>
    </source>
</evidence>
<feature type="compositionally biased region" description="Basic residues" evidence="9">
    <location>
        <begin position="149"/>
        <end position="162"/>
    </location>
</feature>
<feature type="site" description="Important for catalytic activity" evidence="8">
    <location>
        <position position="726"/>
    </location>
</feature>
<evidence type="ECO:0000256" key="8">
    <source>
        <dbReference type="HAMAP-Rule" id="MF_03045"/>
    </source>
</evidence>
<dbReference type="InterPro" id="IPR028591">
    <property type="entry name" value="DIS3L2"/>
</dbReference>
<name>A0A1C7NPA0_9FUNG</name>
<evidence type="ECO:0000313" key="12">
    <source>
        <dbReference type="Proteomes" id="UP000093000"/>
    </source>
</evidence>
<dbReference type="InterPro" id="IPR012340">
    <property type="entry name" value="NA-bd_OB-fold"/>
</dbReference>
<gene>
    <name evidence="11" type="primary">Dis3l2_0</name>
    <name evidence="11" type="ORF">A0J61_01132</name>
</gene>
<comment type="function">
    <text evidence="8">3'-5'-exoribonuclease that specifically recognizes RNAs polyuridylated at their 3' end and mediates their degradation. Component of an exosome-independent RNA degradation pathway that mediates degradation of cytoplasmic mRNAs that have been deadenylated and subsequently uridylated at their 3'.</text>
</comment>
<feature type="compositionally biased region" description="Basic and acidic residues" evidence="9">
    <location>
        <begin position="391"/>
        <end position="412"/>
    </location>
</feature>
<feature type="region of interest" description="Disordered" evidence="9">
    <location>
        <begin position="510"/>
        <end position="539"/>
    </location>
</feature>
<dbReference type="GO" id="GO:0000175">
    <property type="term" value="F:3'-5'-RNA exonuclease activity"/>
    <property type="evidence" value="ECO:0007669"/>
    <property type="project" value="UniProtKB-UniRule"/>
</dbReference>
<dbReference type="Pfam" id="PF17849">
    <property type="entry name" value="OB_Dis3"/>
    <property type="match status" value="1"/>
</dbReference>
<evidence type="ECO:0000256" key="4">
    <source>
        <dbReference type="ARBA" id="ARBA00022801"/>
    </source>
</evidence>
<dbReference type="FunFam" id="2.40.50.700:FF:000002">
    <property type="entry name" value="Cell wall biogenesis protein"/>
    <property type="match status" value="1"/>
</dbReference>
<keyword evidence="5 8" id="KW-0269">Exonuclease</keyword>
<keyword evidence="8" id="KW-0464">Manganese</keyword>
<dbReference type="STRING" id="101091.A0A1C7NPA0"/>
<dbReference type="SMART" id="SM00955">
    <property type="entry name" value="RNB"/>
    <property type="match status" value="1"/>
</dbReference>
<keyword evidence="12" id="KW-1185">Reference proteome</keyword>
<dbReference type="InParanoid" id="A0A1C7NPA0"/>
<keyword evidence="2 8" id="KW-0540">Nuclease</keyword>
<comment type="caution">
    <text evidence="11">The sequence shown here is derived from an EMBL/GenBank/DDBJ whole genome shotgun (WGS) entry which is preliminary data.</text>
</comment>
<reference evidence="11 12" key="1">
    <citation type="submission" date="2016-03" db="EMBL/GenBank/DDBJ databases">
        <title>Choanephora cucurbitarum.</title>
        <authorList>
            <person name="Min B."/>
            <person name="Park H."/>
            <person name="Park J.-H."/>
            <person name="Shin H.-D."/>
            <person name="Choi I.-G."/>
        </authorList>
    </citation>
    <scope>NUCLEOTIDE SEQUENCE [LARGE SCALE GENOMIC DNA]</scope>
    <source>
        <strain evidence="11 12">KUS-F28377</strain>
    </source>
</reference>
<dbReference type="PANTHER" id="PTHR23355">
    <property type="entry name" value="RIBONUCLEASE"/>
    <property type="match status" value="1"/>
</dbReference>
<dbReference type="InterPro" id="IPR022966">
    <property type="entry name" value="RNase_II/R_CS"/>
</dbReference>
<evidence type="ECO:0000259" key="10">
    <source>
        <dbReference type="SMART" id="SM00955"/>
    </source>
</evidence>
<comment type="cofactor">
    <cofactor evidence="8">
        <name>Mg(2+)</name>
        <dbReference type="ChEBI" id="CHEBI:18420"/>
    </cofactor>
    <cofactor evidence="8">
        <name>Mn(2+)</name>
        <dbReference type="ChEBI" id="CHEBI:29035"/>
    </cofactor>
</comment>
<dbReference type="GO" id="GO:0003723">
    <property type="term" value="F:RNA binding"/>
    <property type="evidence" value="ECO:0007669"/>
    <property type="project" value="UniProtKB-KW"/>
</dbReference>
<feature type="domain" description="RNB" evidence="10">
    <location>
        <begin position="706"/>
        <end position="1044"/>
    </location>
</feature>
<keyword evidence="4 8" id="KW-0378">Hydrolase</keyword>
<evidence type="ECO:0000256" key="7">
    <source>
        <dbReference type="ARBA" id="ARBA00022884"/>
    </source>
</evidence>
<feature type="region of interest" description="Disordered" evidence="9">
    <location>
        <begin position="391"/>
        <end position="430"/>
    </location>
</feature>
<keyword evidence="6 8" id="KW-0460">Magnesium</keyword>
<dbReference type="HAMAP" id="MF_03045">
    <property type="entry name" value="DIS3L2"/>
    <property type="match status" value="1"/>
</dbReference>
<dbReference type="GO" id="GO:0046872">
    <property type="term" value="F:metal ion binding"/>
    <property type="evidence" value="ECO:0007669"/>
    <property type="project" value="UniProtKB-KW"/>
</dbReference>
<keyword evidence="7 8" id="KW-0694">RNA-binding</keyword>
<dbReference type="Gene3D" id="2.40.50.140">
    <property type="entry name" value="Nucleic acid-binding proteins"/>
    <property type="match status" value="1"/>
</dbReference>
<feature type="compositionally biased region" description="Basic residues" evidence="9">
    <location>
        <begin position="74"/>
        <end position="83"/>
    </location>
</feature>
<dbReference type="GO" id="GO:1990074">
    <property type="term" value="P:polyuridylation-dependent mRNA catabolic process"/>
    <property type="evidence" value="ECO:0007669"/>
    <property type="project" value="UniProtKB-UniRule"/>
</dbReference>
<dbReference type="Gene3D" id="2.40.50.700">
    <property type="match status" value="1"/>
</dbReference>
<feature type="compositionally biased region" description="Polar residues" evidence="9">
    <location>
        <begin position="115"/>
        <end position="147"/>
    </location>
</feature>
<feature type="binding site" evidence="8">
    <location>
        <position position="718"/>
    </location>
    <ligand>
        <name>Mg(2+)</name>
        <dbReference type="ChEBI" id="CHEBI:18420"/>
    </ligand>
</feature>
<comment type="similarity">
    <text evidence="8">Belongs to the RNR ribonuclease family. DIS3L2 subfamily.</text>
</comment>
<dbReference type="Pfam" id="PF00773">
    <property type="entry name" value="RNB"/>
    <property type="match status" value="1"/>
</dbReference>
<accession>A0A1C7NPA0</accession>
<evidence type="ECO:0000256" key="6">
    <source>
        <dbReference type="ARBA" id="ARBA00022842"/>
    </source>
</evidence>
<dbReference type="InterPro" id="IPR033771">
    <property type="entry name" value="Rrp44_CSD1"/>
</dbReference>
<dbReference type="EC" id="3.1.13.-" evidence="8"/>
<sequence>MKENEVKEQARPLDNSVVVATPSQEPLKEQQESVKPKKTQRARKKNAAKKKVKQEDVIHEKPAQADNHKDTSKGSKKPKKANKNKLNGDNPSTVSVKAADPNALEKAEKKPIAPSTENAAVSQVPTTELQQEPENSSTAAATTNDSPATKKRSKRTKKKQQKKKEEANVAAAEKSISEEKTYIVDYKGLHDALKESFSLDERLGPVRFAPLLGKSKKVQDTPSPKTSCSASPAFEHQTNGHNTSSRLANKSTPTAKNRHAEVPPPPALMTGSKKKAIKKTVEPNKTIDKPKTEKNKPKKQKAQSKIIIMDELEHTIQQRQEIPPEKPQQSTETATSKKEDVSANGENSEKKKKRKKKKKANNVTVLDESTKSDTLNKDIVKKNNRKIVDDTESKKEEVIQQAQHESKQEEQKQPSYCHPNDVTHPNRHSRPRFERYLDPKICQEKVEQGLLYKGLLRINKRSRSDAYVTCENLDGDIFINGQRDRNRALEGDTVIVELTDLETVWAKKKESMIQKREERHKTALERPPRDEGEDDKGKPKYVGKVVAITNTSKSTTCSGILSIYRNAPTTQQSEHDENTTPEIDEENGATADSDGHKQVKVVWFKPIDLRKPLIAIPIRHAPADILENEKKYRNLLMVAKINRWPIDSLHPFGTVLRELGHIGNIVAETQAILEDNHVVEQPFGQKALKSLPQVPWSISQEEIDKRRDLRDYRVFTIDPLTAKDLDDAVHVIKLGEDEFEVGVHIADVSHFVHQHTALDHEAFDRGTSTYLCDRVIPMLPSLLCEQLCSLNPSVERLSFSVIWKMNGAGIIKDTWFGKSVIKSCAKLAYEDAQNVIEGHGLPSTATVKSFTVSEVEQDIKYLYEISKKMRERRFESGALSINSIRLSFKLNELGEPCDVSIYQQKDANRLIEEFMLCANMSVAQKIAEHYPNEALLRQHASPHEKALNEFIKIAENMGYHFDGSSAGSMQQSFDAIESEDVRAVLRLLAVKPMQRAKYFCTGSCDVSKYGHYALNVPLYTHFTSPIRRYADIIVHRQLESALKNKPSCGYKKDAIVKTATQCNERKEGAKNSQDMNLQLYLAHYLHMVEKQTQKPVVCTAIVTQVLKDCFEILVSEYGIEKRVHMDALPIQKYVYDPRKHALSVYWKEGVEATREYDMSRKLDEDYREPSGTQLYLEEDSSDNNDEAVATKSVYTIPDELLSDELIDKTTKSQRFETFSKLQVRIQVNVERSPPIVNIYPINPFV</sequence>
<dbReference type="SUPFAM" id="SSF50249">
    <property type="entry name" value="Nucleic acid-binding proteins"/>
    <property type="match status" value="2"/>
</dbReference>
<dbReference type="GO" id="GO:0000932">
    <property type="term" value="C:P-body"/>
    <property type="evidence" value="ECO:0007669"/>
    <property type="project" value="UniProtKB-SubCell"/>
</dbReference>
<feature type="compositionally biased region" description="Basic and acidic residues" evidence="9">
    <location>
        <begin position="53"/>
        <end position="73"/>
    </location>
</feature>
<protein>
    <recommendedName>
        <fullName evidence="8">DIS3-like exonuclease 2</fullName>
        <ecNumber evidence="8">3.1.13.-</ecNumber>
    </recommendedName>
</protein>
<feature type="compositionally biased region" description="Basic and acidic residues" evidence="9">
    <location>
        <begin position="1"/>
        <end position="11"/>
    </location>
</feature>
<feature type="region of interest" description="Disordered" evidence="9">
    <location>
        <begin position="211"/>
        <end position="377"/>
    </location>
</feature>
<evidence type="ECO:0000256" key="3">
    <source>
        <dbReference type="ARBA" id="ARBA00022723"/>
    </source>
</evidence>
<dbReference type="InterPro" id="IPR050180">
    <property type="entry name" value="RNR_Ribonuclease"/>
</dbReference>
<dbReference type="PROSITE" id="PS01175">
    <property type="entry name" value="RIBONUCLEASE_II"/>
    <property type="match status" value="1"/>
</dbReference>
<dbReference type="AlphaFoldDB" id="A0A1C7NPA0"/>
<feature type="region of interest" description="Disordered" evidence="9">
    <location>
        <begin position="567"/>
        <end position="594"/>
    </location>
</feature>
<dbReference type="InterPro" id="IPR041505">
    <property type="entry name" value="Dis3_CSD2"/>
</dbReference>
<dbReference type="Gene3D" id="2.40.50.690">
    <property type="match status" value="1"/>
</dbReference>
<keyword evidence="3 8" id="KW-0479">Metal-binding</keyword>
<feature type="compositionally biased region" description="Basic residues" evidence="9">
    <location>
        <begin position="36"/>
        <end position="52"/>
    </location>
</feature>
<evidence type="ECO:0000256" key="5">
    <source>
        <dbReference type="ARBA" id="ARBA00022839"/>
    </source>
</evidence>
<feature type="compositionally biased region" description="Basic and acidic residues" evidence="9">
    <location>
        <begin position="279"/>
        <end position="295"/>
    </location>
</feature>
<dbReference type="EMBL" id="LUGH01000032">
    <property type="protein sequence ID" value="OBZ90828.1"/>
    <property type="molecule type" value="Genomic_DNA"/>
</dbReference>
<comment type="subcellular location">
    <subcellularLocation>
        <location evidence="8">Cytoplasm</location>
    </subcellularLocation>
    <subcellularLocation>
        <location evidence="8">Cytoplasm</location>
        <location evidence="8">P-body</location>
    </subcellularLocation>
</comment>
<dbReference type="OrthoDB" id="372421at2759"/>
<feature type="binding site" evidence="8">
    <location>
        <position position="727"/>
    </location>
    <ligand>
        <name>Mg(2+)</name>
        <dbReference type="ChEBI" id="CHEBI:18420"/>
    </ligand>
</feature>
<evidence type="ECO:0000256" key="1">
    <source>
        <dbReference type="ARBA" id="ARBA00022490"/>
    </source>
</evidence>
<keyword evidence="1 8" id="KW-0963">Cytoplasm</keyword>